<accession>A0ABW0KGG2</accession>
<evidence type="ECO:0008006" key="4">
    <source>
        <dbReference type="Google" id="ProtNLM"/>
    </source>
</evidence>
<dbReference type="EMBL" id="JBHSMJ010000054">
    <property type="protein sequence ID" value="MFC5452499.1"/>
    <property type="molecule type" value="Genomic_DNA"/>
</dbReference>
<comment type="caution">
    <text evidence="2">The sequence shown here is derived from an EMBL/GenBank/DDBJ whole genome shotgun (WGS) entry which is preliminary data.</text>
</comment>
<sequence length="60" mass="6655">MDQEEIDALEPKYTGNQRDLTEGEAEAIVHDPNYRGEDEDVPDMANGLAAGLAYGVFRRT</sequence>
<name>A0ABW0KGG2_9BACL</name>
<organism evidence="2 3">
    <name type="scientific">Paenibacillus aestuarii</name>
    <dbReference type="NCBI Taxonomy" id="516965"/>
    <lineage>
        <taxon>Bacteria</taxon>
        <taxon>Bacillati</taxon>
        <taxon>Bacillota</taxon>
        <taxon>Bacilli</taxon>
        <taxon>Bacillales</taxon>
        <taxon>Paenibacillaceae</taxon>
        <taxon>Paenibacillus</taxon>
    </lineage>
</organism>
<reference evidence="3" key="1">
    <citation type="journal article" date="2019" name="Int. J. Syst. Evol. Microbiol.">
        <title>The Global Catalogue of Microorganisms (GCM) 10K type strain sequencing project: providing services to taxonomists for standard genome sequencing and annotation.</title>
        <authorList>
            <consortium name="The Broad Institute Genomics Platform"/>
            <consortium name="The Broad Institute Genome Sequencing Center for Infectious Disease"/>
            <person name="Wu L."/>
            <person name="Ma J."/>
        </authorList>
    </citation>
    <scope>NUCLEOTIDE SEQUENCE [LARGE SCALE GENOMIC DNA]</scope>
    <source>
        <strain evidence="3">KACC 11904</strain>
    </source>
</reference>
<feature type="region of interest" description="Disordered" evidence="1">
    <location>
        <begin position="1"/>
        <end position="22"/>
    </location>
</feature>
<proteinExistence type="predicted"/>
<gene>
    <name evidence="2" type="ORF">ACFPOG_30295</name>
</gene>
<dbReference type="Proteomes" id="UP001596044">
    <property type="component" value="Unassembled WGS sequence"/>
</dbReference>
<evidence type="ECO:0000256" key="1">
    <source>
        <dbReference type="SAM" id="MobiDB-lite"/>
    </source>
</evidence>
<evidence type="ECO:0000313" key="2">
    <source>
        <dbReference type="EMBL" id="MFC5452499.1"/>
    </source>
</evidence>
<evidence type="ECO:0000313" key="3">
    <source>
        <dbReference type="Proteomes" id="UP001596044"/>
    </source>
</evidence>
<protein>
    <recommendedName>
        <fullName evidence="4">Type 2 lantibiotic</fullName>
    </recommendedName>
</protein>
<keyword evidence="3" id="KW-1185">Reference proteome</keyword>
<dbReference type="RefSeq" id="WP_270880797.1">
    <property type="nucleotide sequence ID" value="NZ_JAQFVF010000038.1"/>
</dbReference>